<dbReference type="SMART" id="SM00460">
    <property type="entry name" value="TGc"/>
    <property type="match status" value="1"/>
</dbReference>
<sequence>MQKNRLLAIIIIFAIFLETACTIDSFPVSSNTTKEEKSEGDKYEALAEELNRELALKTVQLTGYAEIVGATLEEPIHQFFAVNREFTIKGNVENYSHLKGPYVWIKMEHLDSDMANHTYEYYSPLVNGEYEQIIHFFNGEGKYSIQIMLPNNERNNYFSELATFEVINVNPKIERDIIYTPFAIKSGLVMDKPLTGLIQSDKVVSLSGKLLKADGDDTIMLQIKKDDESWQHIIPLKDGEFSYDLPLFFGQGIHEVHVLVPDLKLEDSYQYASTMLVDNTSDKQMEPIEFHRGYEERGIQLESPSIGGKNIDLLLQIKGEIDSAIQNASEITHLYVRTKKDQDEALDIIPVQNFAFDDTVYLRFGPGKYDVTINIPEPRKENSAYFSFTSVATFTANNIAPSDHRDLLPSRGIQSDFPEIIELASKITKDKQNNHEKAKAIYEYTAKNIAYDVEKFHHYNFEWDDSAIKTLETEKGVCQDYAYLAAALLRASHIEARFVTGTAGAGHVKDNHAWVEAKVDGDWLVMDPTWGSGYIKNDQFVAHYTDEYFDPNEIEFKKTHIREKPEY</sequence>
<protein>
    <submittedName>
        <fullName evidence="2">S-layer domain-containing protein</fullName>
    </submittedName>
</protein>
<dbReference type="AlphaFoldDB" id="A0A2X4W3X5"/>
<dbReference type="KEGG" id="blen:NCTC4824_02139"/>
<evidence type="ECO:0000313" key="3">
    <source>
        <dbReference type="Proteomes" id="UP000249134"/>
    </source>
</evidence>
<dbReference type="InterPro" id="IPR038765">
    <property type="entry name" value="Papain-like_cys_pep_sf"/>
</dbReference>
<dbReference type="InterPro" id="IPR002931">
    <property type="entry name" value="Transglutaminase-like"/>
</dbReference>
<dbReference type="Pfam" id="PF01841">
    <property type="entry name" value="Transglut_core"/>
    <property type="match status" value="1"/>
</dbReference>
<feature type="domain" description="Transglutaminase-like" evidence="1">
    <location>
        <begin position="470"/>
        <end position="530"/>
    </location>
</feature>
<evidence type="ECO:0000259" key="1">
    <source>
        <dbReference type="SMART" id="SM00460"/>
    </source>
</evidence>
<dbReference type="EMBL" id="LS483476">
    <property type="protein sequence ID" value="SQI57763.1"/>
    <property type="molecule type" value="Genomic_DNA"/>
</dbReference>
<accession>A0A2X4W3X5</accession>
<dbReference type="SUPFAM" id="SSF54001">
    <property type="entry name" value="Cysteine proteinases"/>
    <property type="match status" value="1"/>
</dbReference>
<gene>
    <name evidence="2" type="ORF">NCTC4824_02139</name>
</gene>
<dbReference type="RefSeq" id="WP_082788596.1">
    <property type="nucleotide sequence ID" value="NZ_CBCSGM010000001.1"/>
</dbReference>
<organism evidence="2 3">
    <name type="scientific">Lederbergia lenta</name>
    <name type="common">Bacillus lentus</name>
    <dbReference type="NCBI Taxonomy" id="1467"/>
    <lineage>
        <taxon>Bacteria</taxon>
        <taxon>Bacillati</taxon>
        <taxon>Bacillota</taxon>
        <taxon>Bacilli</taxon>
        <taxon>Bacillales</taxon>
        <taxon>Bacillaceae</taxon>
        <taxon>Lederbergia</taxon>
    </lineage>
</organism>
<evidence type="ECO:0000313" key="2">
    <source>
        <dbReference type="EMBL" id="SQI57763.1"/>
    </source>
</evidence>
<dbReference type="Proteomes" id="UP000249134">
    <property type="component" value="Chromosome 1"/>
</dbReference>
<name>A0A2X4W3X5_LEDLE</name>
<proteinExistence type="predicted"/>
<keyword evidence="3" id="KW-1185">Reference proteome</keyword>
<dbReference type="PANTHER" id="PTHR33490">
    <property type="entry name" value="BLR5614 PROTEIN-RELATED"/>
    <property type="match status" value="1"/>
</dbReference>
<reference evidence="2 3" key="1">
    <citation type="submission" date="2018-06" db="EMBL/GenBank/DDBJ databases">
        <authorList>
            <consortium name="Pathogen Informatics"/>
            <person name="Doyle S."/>
        </authorList>
    </citation>
    <scope>NUCLEOTIDE SEQUENCE [LARGE SCALE GENOMIC DNA]</scope>
    <source>
        <strain evidence="2 3">NCTC4824</strain>
    </source>
</reference>
<dbReference type="STRING" id="1348624.GCA_001591545_01200"/>
<dbReference type="Gene3D" id="3.10.620.30">
    <property type="match status" value="1"/>
</dbReference>